<accession>A0A239IYM6</accession>
<dbReference type="PANTHER" id="PTHR43169">
    <property type="entry name" value="EXSB FAMILY PROTEIN"/>
    <property type="match status" value="1"/>
</dbReference>
<sequence length="103" mass="11738">MIQEKCNKLRENIKRLESVAVAFSGGVDSTFLLKIAQEALREKVIAVTARSSTFPEREFNEAKRYAQSIGVKHIAMRSHGDISFVLFYVAIDKMHKHIWEISA</sequence>
<proteinExistence type="predicted"/>
<dbReference type="PANTHER" id="PTHR43169:SF2">
    <property type="entry name" value="NAD_GMP SYNTHASE DOMAIN-CONTAINING PROTEIN"/>
    <property type="match status" value="1"/>
</dbReference>
<evidence type="ECO:0000313" key="3">
    <source>
        <dbReference type="Proteomes" id="UP000198304"/>
    </source>
</evidence>
<dbReference type="AlphaFoldDB" id="A0A239IYM6"/>
<dbReference type="InterPro" id="IPR014729">
    <property type="entry name" value="Rossmann-like_a/b/a_fold"/>
</dbReference>
<dbReference type="Pfam" id="PF02540">
    <property type="entry name" value="NAD_synthase"/>
    <property type="match status" value="1"/>
</dbReference>
<protein>
    <submittedName>
        <fullName evidence="2">NAD synthase</fullName>
    </submittedName>
</protein>
<keyword evidence="3" id="KW-1185">Reference proteome</keyword>
<gene>
    <name evidence="2" type="ORF">SAMN05446037_103152</name>
</gene>
<dbReference type="GO" id="GO:0006163">
    <property type="term" value="P:purine nucleotide metabolic process"/>
    <property type="evidence" value="ECO:0007669"/>
    <property type="project" value="UniProtKB-ARBA"/>
</dbReference>
<dbReference type="InterPro" id="IPR052188">
    <property type="entry name" value="Ni-pincer_cofactor_biosynth"/>
</dbReference>
<dbReference type="RefSeq" id="WP_089284792.1">
    <property type="nucleotide sequence ID" value="NZ_FZOJ01000031.1"/>
</dbReference>
<evidence type="ECO:0000259" key="1">
    <source>
        <dbReference type="Pfam" id="PF02540"/>
    </source>
</evidence>
<dbReference type="Proteomes" id="UP000198304">
    <property type="component" value="Unassembled WGS sequence"/>
</dbReference>
<dbReference type="Gene3D" id="3.40.50.620">
    <property type="entry name" value="HUPs"/>
    <property type="match status" value="1"/>
</dbReference>
<dbReference type="InterPro" id="IPR022310">
    <property type="entry name" value="NAD/GMP_synthase"/>
</dbReference>
<feature type="domain" description="NAD/GMP synthase" evidence="1">
    <location>
        <begin position="2"/>
        <end position="75"/>
    </location>
</feature>
<dbReference type="OrthoDB" id="9776919at2"/>
<organism evidence="2 3">
    <name type="scientific">Anaerovirgula multivorans</name>
    <dbReference type="NCBI Taxonomy" id="312168"/>
    <lineage>
        <taxon>Bacteria</taxon>
        <taxon>Bacillati</taxon>
        <taxon>Bacillota</taxon>
        <taxon>Clostridia</taxon>
        <taxon>Peptostreptococcales</taxon>
        <taxon>Natronincolaceae</taxon>
        <taxon>Anaerovirgula</taxon>
    </lineage>
</organism>
<reference evidence="2 3" key="1">
    <citation type="submission" date="2017-06" db="EMBL/GenBank/DDBJ databases">
        <authorList>
            <person name="Kim H.J."/>
            <person name="Triplett B.A."/>
        </authorList>
    </citation>
    <scope>NUCLEOTIDE SEQUENCE [LARGE SCALE GENOMIC DNA]</scope>
    <source>
        <strain evidence="2 3">SCA</strain>
    </source>
</reference>
<dbReference type="SUPFAM" id="SSF52402">
    <property type="entry name" value="Adenine nucleotide alpha hydrolases-like"/>
    <property type="match status" value="1"/>
</dbReference>
<name>A0A239IYM6_9FIRM</name>
<dbReference type="EMBL" id="FZOJ01000031">
    <property type="protein sequence ID" value="SNS98492.1"/>
    <property type="molecule type" value="Genomic_DNA"/>
</dbReference>
<evidence type="ECO:0000313" key="2">
    <source>
        <dbReference type="EMBL" id="SNS98492.1"/>
    </source>
</evidence>